<keyword evidence="4" id="KW-0411">Iron-sulfur</keyword>
<dbReference type="InterPro" id="IPR017896">
    <property type="entry name" value="4Fe4S_Fe-S-bd"/>
</dbReference>
<protein>
    <submittedName>
        <fullName evidence="6">EFR1 family ferrodoxin</fullName>
    </submittedName>
</protein>
<evidence type="ECO:0000256" key="3">
    <source>
        <dbReference type="ARBA" id="ARBA00023004"/>
    </source>
</evidence>
<dbReference type="PANTHER" id="PTHR43687:SF1">
    <property type="entry name" value="FERREDOXIN III"/>
    <property type="match status" value="1"/>
</dbReference>
<evidence type="ECO:0000256" key="4">
    <source>
        <dbReference type="ARBA" id="ARBA00023014"/>
    </source>
</evidence>
<evidence type="ECO:0000256" key="1">
    <source>
        <dbReference type="ARBA" id="ARBA00022485"/>
    </source>
</evidence>
<dbReference type="SUPFAM" id="SSF52218">
    <property type="entry name" value="Flavoproteins"/>
    <property type="match status" value="1"/>
</dbReference>
<dbReference type="SUPFAM" id="SSF54862">
    <property type="entry name" value="4Fe-4S ferredoxins"/>
    <property type="match status" value="1"/>
</dbReference>
<dbReference type="InterPro" id="IPR029039">
    <property type="entry name" value="Flavoprotein-like_sf"/>
</dbReference>
<dbReference type="GO" id="GO:0046872">
    <property type="term" value="F:metal ion binding"/>
    <property type="evidence" value="ECO:0007669"/>
    <property type="project" value="UniProtKB-KW"/>
</dbReference>
<organism evidence="6 7">
    <name type="scientific">Candidatus Fimimorpha faecalis</name>
    <dbReference type="NCBI Taxonomy" id="2840824"/>
    <lineage>
        <taxon>Bacteria</taxon>
        <taxon>Bacillati</taxon>
        <taxon>Bacillota</taxon>
        <taxon>Clostridia</taxon>
        <taxon>Eubacteriales</taxon>
        <taxon>Candidatus Fimimorpha</taxon>
    </lineage>
</organism>
<sequence length="265" mass="30369">MGNKRMEKEYKLVKQIDFSPAGTTQKITNRIAARFCKDSETYHLLRRKITEPIVCGENELLVVGMPVYTGRIPQICIPNLRNLRGRNTPAIVVVVYGNREYEDALLELYDLLSEQGFIVVGAGAFIAQHSIFPNVAKGRPDQKDQEKIDLFSKKCMEKLQKNSINQFAPLQINGSYPYREWMNVPLKPMGSKKCNFCGSCVHVCPTRAINRDNPRMTDHKKCISCTACVQVCPTGARKFRGPIYRIAQIAFWKKYSQRKEPEWFL</sequence>
<feature type="domain" description="4Fe-4S ferredoxin-type" evidence="5">
    <location>
        <begin position="212"/>
        <end position="242"/>
    </location>
</feature>
<gene>
    <name evidence="6" type="ORF">IAC96_11985</name>
</gene>
<dbReference type="Proteomes" id="UP000824201">
    <property type="component" value="Unassembled WGS sequence"/>
</dbReference>
<evidence type="ECO:0000313" key="6">
    <source>
        <dbReference type="EMBL" id="HIR89657.1"/>
    </source>
</evidence>
<dbReference type="EMBL" id="DVHN01000165">
    <property type="protein sequence ID" value="HIR89657.1"/>
    <property type="molecule type" value="Genomic_DNA"/>
</dbReference>
<dbReference type="InterPro" id="IPR017900">
    <property type="entry name" value="4Fe4S_Fe_S_CS"/>
</dbReference>
<reference evidence="6" key="1">
    <citation type="submission" date="2020-10" db="EMBL/GenBank/DDBJ databases">
        <authorList>
            <person name="Gilroy R."/>
        </authorList>
    </citation>
    <scope>NUCLEOTIDE SEQUENCE</scope>
    <source>
        <strain evidence="6">ChiW13-3771</strain>
    </source>
</reference>
<feature type="domain" description="4Fe-4S ferredoxin-type" evidence="5">
    <location>
        <begin position="185"/>
        <end position="210"/>
    </location>
</feature>
<proteinExistence type="predicted"/>
<dbReference type="InterPro" id="IPR047964">
    <property type="entry name" value="EFR1-like"/>
</dbReference>
<dbReference type="PANTHER" id="PTHR43687">
    <property type="entry name" value="ADENYLYLSULFATE REDUCTASE, BETA SUBUNIT"/>
    <property type="match status" value="1"/>
</dbReference>
<dbReference type="PROSITE" id="PS00198">
    <property type="entry name" value="4FE4S_FER_1"/>
    <property type="match status" value="2"/>
</dbReference>
<keyword evidence="1" id="KW-0004">4Fe-4S</keyword>
<dbReference type="NCBIfam" id="NF038196">
    <property type="entry name" value="ferrodoxin_EFR1"/>
    <property type="match status" value="1"/>
</dbReference>
<dbReference type="InterPro" id="IPR050572">
    <property type="entry name" value="Fe-S_Ferredoxin"/>
</dbReference>
<evidence type="ECO:0000259" key="5">
    <source>
        <dbReference type="PROSITE" id="PS51379"/>
    </source>
</evidence>
<dbReference type="Pfam" id="PF12838">
    <property type="entry name" value="Fer4_7"/>
    <property type="match status" value="1"/>
</dbReference>
<accession>A0A9D1JDZ2</accession>
<dbReference type="Gene3D" id="3.30.70.20">
    <property type="match status" value="1"/>
</dbReference>
<reference evidence="6" key="2">
    <citation type="journal article" date="2021" name="PeerJ">
        <title>Extensive microbial diversity within the chicken gut microbiome revealed by metagenomics and culture.</title>
        <authorList>
            <person name="Gilroy R."/>
            <person name="Ravi A."/>
            <person name="Getino M."/>
            <person name="Pursley I."/>
            <person name="Horton D.L."/>
            <person name="Alikhan N.F."/>
            <person name="Baker D."/>
            <person name="Gharbi K."/>
            <person name="Hall N."/>
            <person name="Watson M."/>
            <person name="Adriaenssens E.M."/>
            <person name="Foster-Nyarko E."/>
            <person name="Jarju S."/>
            <person name="Secka A."/>
            <person name="Antonio M."/>
            <person name="Oren A."/>
            <person name="Chaudhuri R.R."/>
            <person name="La Ragione R."/>
            <person name="Hildebrand F."/>
            <person name="Pallen M.J."/>
        </authorList>
    </citation>
    <scope>NUCLEOTIDE SEQUENCE</scope>
    <source>
        <strain evidence="6">ChiW13-3771</strain>
    </source>
</reference>
<comment type="caution">
    <text evidence="6">The sequence shown here is derived from an EMBL/GenBank/DDBJ whole genome shotgun (WGS) entry which is preliminary data.</text>
</comment>
<keyword evidence="3" id="KW-0408">Iron</keyword>
<keyword evidence="2" id="KW-0479">Metal-binding</keyword>
<dbReference type="AlphaFoldDB" id="A0A9D1JDZ2"/>
<dbReference type="Gene3D" id="3.40.50.360">
    <property type="match status" value="1"/>
</dbReference>
<dbReference type="GO" id="GO:0051539">
    <property type="term" value="F:4 iron, 4 sulfur cluster binding"/>
    <property type="evidence" value="ECO:0007669"/>
    <property type="project" value="UniProtKB-KW"/>
</dbReference>
<evidence type="ECO:0000313" key="7">
    <source>
        <dbReference type="Proteomes" id="UP000824201"/>
    </source>
</evidence>
<name>A0A9D1JDZ2_9FIRM</name>
<evidence type="ECO:0000256" key="2">
    <source>
        <dbReference type="ARBA" id="ARBA00022723"/>
    </source>
</evidence>
<dbReference type="PROSITE" id="PS51379">
    <property type="entry name" value="4FE4S_FER_2"/>
    <property type="match status" value="2"/>
</dbReference>